<dbReference type="InterPro" id="IPR036291">
    <property type="entry name" value="NAD(P)-bd_dom_sf"/>
</dbReference>
<evidence type="ECO:0000313" key="3">
    <source>
        <dbReference type="EMBL" id="MBP5857221.1"/>
    </source>
</evidence>
<comment type="caution">
    <text evidence="3">The sequence shown here is derived from an EMBL/GenBank/DDBJ whole genome shotgun (WGS) entry which is preliminary data.</text>
</comment>
<dbReference type="InterPro" id="IPR011032">
    <property type="entry name" value="GroES-like_sf"/>
</dbReference>
<dbReference type="SMART" id="SM00829">
    <property type="entry name" value="PKS_ER"/>
    <property type="match status" value="1"/>
</dbReference>
<evidence type="ECO:0000256" key="1">
    <source>
        <dbReference type="ARBA" id="ARBA00023002"/>
    </source>
</evidence>
<dbReference type="EMBL" id="JAGMWN010000004">
    <property type="protein sequence ID" value="MBP5857221.1"/>
    <property type="molecule type" value="Genomic_DNA"/>
</dbReference>
<evidence type="ECO:0000313" key="4">
    <source>
        <dbReference type="Proteomes" id="UP000672602"/>
    </source>
</evidence>
<dbReference type="SUPFAM" id="SSF51735">
    <property type="entry name" value="NAD(P)-binding Rossmann-fold domains"/>
    <property type="match status" value="1"/>
</dbReference>
<dbReference type="Pfam" id="PF16884">
    <property type="entry name" value="ADH_N_2"/>
    <property type="match status" value="1"/>
</dbReference>
<keyword evidence="1" id="KW-0560">Oxidoreductase</keyword>
<accession>A0A8J7V0X2</accession>
<dbReference type="Gene3D" id="3.90.180.10">
    <property type="entry name" value="Medium-chain alcohol dehydrogenases, catalytic domain"/>
    <property type="match status" value="1"/>
</dbReference>
<organism evidence="3 4">
    <name type="scientific">Marivibrio halodurans</name>
    <dbReference type="NCBI Taxonomy" id="2039722"/>
    <lineage>
        <taxon>Bacteria</taxon>
        <taxon>Pseudomonadati</taxon>
        <taxon>Pseudomonadota</taxon>
        <taxon>Alphaproteobacteria</taxon>
        <taxon>Rhodospirillales</taxon>
        <taxon>Rhodospirillaceae</taxon>
        <taxon>Marivibrio</taxon>
    </lineage>
</organism>
<dbReference type="InterPro" id="IPR041694">
    <property type="entry name" value="ADH_N_2"/>
</dbReference>
<proteinExistence type="predicted"/>
<dbReference type="InterPro" id="IPR013149">
    <property type="entry name" value="ADH-like_C"/>
</dbReference>
<evidence type="ECO:0000259" key="2">
    <source>
        <dbReference type="SMART" id="SM00829"/>
    </source>
</evidence>
<gene>
    <name evidence="3" type="ORF">KAJ83_09395</name>
</gene>
<dbReference type="InterPro" id="IPR020843">
    <property type="entry name" value="ER"/>
</dbReference>
<reference evidence="3" key="1">
    <citation type="submission" date="2021-04" db="EMBL/GenBank/DDBJ databases">
        <authorList>
            <person name="Zhang D.-C."/>
        </authorList>
    </citation>
    <scope>NUCLEOTIDE SEQUENCE</scope>
    <source>
        <strain evidence="3">CGMCC 1.15697</strain>
    </source>
</reference>
<dbReference type="InterPro" id="IPR045010">
    <property type="entry name" value="MDR_fam"/>
</dbReference>
<dbReference type="FunFam" id="3.40.50.720:FF:000121">
    <property type="entry name" value="Prostaglandin reductase 2"/>
    <property type="match status" value="1"/>
</dbReference>
<dbReference type="SUPFAM" id="SSF50129">
    <property type="entry name" value="GroES-like"/>
    <property type="match status" value="1"/>
</dbReference>
<keyword evidence="4" id="KW-1185">Reference proteome</keyword>
<dbReference type="Gene3D" id="3.40.50.720">
    <property type="entry name" value="NAD(P)-binding Rossmann-like Domain"/>
    <property type="match status" value="1"/>
</dbReference>
<dbReference type="CDD" id="cd05288">
    <property type="entry name" value="PGDH"/>
    <property type="match status" value="1"/>
</dbReference>
<dbReference type="AlphaFoldDB" id="A0A8J7V0X2"/>
<dbReference type="Pfam" id="PF00107">
    <property type="entry name" value="ADH_zinc_N"/>
    <property type="match status" value="1"/>
</dbReference>
<dbReference type="PANTHER" id="PTHR43205">
    <property type="entry name" value="PROSTAGLANDIN REDUCTASE"/>
    <property type="match status" value="1"/>
</dbReference>
<feature type="domain" description="Enoyl reductase (ER)" evidence="2">
    <location>
        <begin position="16"/>
        <end position="339"/>
    </location>
</feature>
<protein>
    <submittedName>
        <fullName evidence="3">NADP-dependent oxidoreductase</fullName>
    </submittedName>
</protein>
<dbReference type="GO" id="GO:0016628">
    <property type="term" value="F:oxidoreductase activity, acting on the CH-CH group of donors, NAD or NADP as acceptor"/>
    <property type="evidence" value="ECO:0007669"/>
    <property type="project" value="InterPro"/>
</dbReference>
<dbReference type="Proteomes" id="UP000672602">
    <property type="component" value="Unassembled WGS sequence"/>
</dbReference>
<sequence>MSDTNHAWVLASHPDGMPAKSDWRMEETPRPTAGDGQVLARAIYLSVDPYMRGRISKAANYAAGVGIGDVMQGGAVAEIVESNHPDWKAGDIVETMGFGWQQWAVLDPATQGANGLRRVAPSLGPIHAYLSYLGMPGVTAWISMEQIGKLAEGQTVLVSAASGAVGQVVGQIAKDKGARAVAIASTKEKLDWCRDIGFDAGINYRERAGDLPDAVKEACPDGVDIYFDNTGGPIHDAAMKNLALNARIIICGMVSKADAFDEPDIGERPMRRLLVARARMEGFLIFDHMDLWDEARRALATMAADGRLKFRTDTLDGIEQMPQAFINLLTSQNFGKQVVRVSDDPTA</sequence>
<name>A0A8J7V0X2_9PROT</name>
<dbReference type="RefSeq" id="WP_210681812.1">
    <property type="nucleotide sequence ID" value="NZ_JAGMWN010000004.1"/>
</dbReference>
<dbReference type="PANTHER" id="PTHR43205:SF7">
    <property type="entry name" value="PROSTAGLANDIN REDUCTASE 1"/>
    <property type="match status" value="1"/>
</dbReference>